<keyword evidence="3" id="KW-1185">Reference proteome</keyword>
<accession>A0A6A4HJE3</accession>
<gene>
    <name evidence="2" type="ORF">BT96DRAFT_921249</name>
    <name evidence="1" type="ORF">BT96DRAFT_928021</name>
</gene>
<reference evidence="2" key="1">
    <citation type="journal article" date="2019" name="Environ. Microbiol.">
        <title>Fungal ecological strategies reflected in gene transcription - a case study of two litter decomposers.</title>
        <authorList>
            <person name="Barbi F."/>
            <person name="Kohler A."/>
            <person name="Barry K."/>
            <person name="Baskaran P."/>
            <person name="Daum C."/>
            <person name="Fauchery L."/>
            <person name="Ihrmark K."/>
            <person name="Kuo A."/>
            <person name="LaButti K."/>
            <person name="Lipzen A."/>
            <person name="Morin E."/>
            <person name="Grigoriev I.V."/>
            <person name="Henrissat B."/>
            <person name="Lindahl B."/>
            <person name="Martin F."/>
        </authorList>
    </citation>
    <scope>NUCLEOTIDE SEQUENCE</scope>
    <source>
        <strain evidence="2">JB14</strain>
    </source>
</reference>
<organism evidence="2 3">
    <name type="scientific">Gymnopus androsaceus JB14</name>
    <dbReference type="NCBI Taxonomy" id="1447944"/>
    <lineage>
        <taxon>Eukaryota</taxon>
        <taxon>Fungi</taxon>
        <taxon>Dikarya</taxon>
        <taxon>Basidiomycota</taxon>
        <taxon>Agaricomycotina</taxon>
        <taxon>Agaricomycetes</taxon>
        <taxon>Agaricomycetidae</taxon>
        <taxon>Agaricales</taxon>
        <taxon>Marasmiineae</taxon>
        <taxon>Omphalotaceae</taxon>
        <taxon>Gymnopus</taxon>
    </lineage>
</organism>
<protein>
    <submittedName>
        <fullName evidence="2">Uncharacterized protein</fullName>
    </submittedName>
</protein>
<evidence type="ECO:0000313" key="1">
    <source>
        <dbReference type="EMBL" id="KAE9386762.1"/>
    </source>
</evidence>
<evidence type="ECO:0000313" key="3">
    <source>
        <dbReference type="Proteomes" id="UP000799118"/>
    </source>
</evidence>
<dbReference type="EMBL" id="ML769850">
    <property type="protein sequence ID" value="KAE9386762.1"/>
    <property type="molecule type" value="Genomic_DNA"/>
</dbReference>
<dbReference type="OrthoDB" id="3127085at2759"/>
<sequence length="154" mass="17279">MNGFVQDCTGHYGRLELDWTNLTELTLQPAIGYRESALSPQEILNILARTRRLQTLTILIDIVSDWVLADGNAVVNLPEMCEMQLILSGSISPYNHNNIDGSLAVPTFVPIFFRFLLCPSLKRFSVRSSRKGLIDMLSALPSRDAFVEHTNVNE</sequence>
<dbReference type="EMBL" id="ML769492">
    <property type="protein sequence ID" value="KAE9397810.1"/>
    <property type="molecule type" value="Genomic_DNA"/>
</dbReference>
<proteinExistence type="predicted"/>
<dbReference type="AlphaFoldDB" id="A0A6A4HJE3"/>
<dbReference type="Proteomes" id="UP000799118">
    <property type="component" value="Unassembled WGS sequence"/>
</dbReference>
<evidence type="ECO:0000313" key="2">
    <source>
        <dbReference type="EMBL" id="KAE9397810.1"/>
    </source>
</evidence>
<name>A0A6A4HJE3_9AGAR</name>